<evidence type="ECO:0000256" key="3">
    <source>
        <dbReference type="ARBA" id="ARBA00022552"/>
    </source>
</evidence>
<dbReference type="Proteomes" id="UP001153620">
    <property type="component" value="Chromosome 3"/>
</dbReference>
<dbReference type="InterPro" id="IPR036345">
    <property type="entry name" value="ExoRNase_PH_dom2_sf"/>
</dbReference>
<protein>
    <recommendedName>
        <fullName evidence="6">Exoribonuclease phosphorolytic domain-containing protein</fullName>
    </recommendedName>
</protein>
<evidence type="ECO:0000256" key="4">
    <source>
        <dbReference type="ARBA" id="ARBA00022835"/>
    </source>
</evidence>
<dbReference type="GO" id="GO:0071051">
    <property type="term" value="P:poly(A)-dependent snoRNA 3'-end processing"/>
    <property type="evidence" value="ECO:0007669"/>
    <property type="project" value="TreeGrafter"/>
</dbReference>
<evidence type="ECO:0000259" key="6">
    <source>
        <dbReference type="Pfam" id="PF01138"/>
    </source>
</evidence>
<keyword evidence="3" id="KW-0698">rRNA processing</keyword>
<proteinExistence type="inferred from homology"/>
<dbReference type="GO" id="GO:0071028">
    <property type="term" value="P:nuclear mRNA surveillance"/>
    <property type="evidence" value="ECO:0007669"/>
    <property type="project" value="TreeGrafter"/>
</dbReference>
<dbReference type="InterPro" id="IPR027408">
    <property type="entry name" value="PNPase/RNase_PH_dom_sf"/>
</dbReference>
<reference evidence="7" key="2">
    <citation type="submission" date="2022-10" db="EMBL/GenBank/DDBJ databases">
        <authorList>
            <consortium name="ENA_rothamsted_submissions"/>
            <consortium name="culmorum"/>
            <person name="King R."/>
        </authorList>
    </citation>
    <scope>NUCLEOTIDE SEQUENCE</scope>
</reference>
<keyword evidence="4" id="KW-0271">Exosome</keyword>
<sequence length="235" mass="26340">MLKMEADKEILNLKPITAEMNILSRSDGSVIITQGDSSCIVNVNGPTEVVSMANMDMNKAYMEVSYRPRCGIPGVNERYKEKIIKNICETVILTALYPKSQINIQIQEMDDGSGIFACVINACNVALLNSGIEMRSTMAAVHCVLDDKDNLIIDPIDYSDDTPTFSRIQKAVRNSKYKADFTFVFESLKESVISVNTNGNFTIHQYNNAQKLCKEASKKIFEFYCDLARKYANVI</sequence>
<keyword evidence="5" id="KW-0539">Nucleus</keyword>
<name>A0A9N9S2X0_9DIPT</name>
<dbReference type="GO" id="GO:0005730">
    <property type="term" value="C:nucleolus"/>
    <property type="evidence" value="ECO:0007669"/>
    <property type="project" value="TreeGrafter"/>
</dbReference>
<keyword evidence="8" id="KW-1185">Reference proteome</keyword>
<organism evidence="7 8">
    <name type="scientific">Chironomus riparius</name>
    <dbReference type="NCBI Taxonomy" id="315576"/>
    <lineage>
        <taxon>Eukaryota</taxon>
        <taxon>Metazoa</taxon>
        <taxon>Ecdysozoa</taxon>
        <taxon>Arthropoda</taxon>
        <taxon>Hexapoda</taxon>
        <taxon>Insecta</taxon>
        <taxon>Pterygota</taxon>
        <taxon>Neoptera</taxon>
        <taxon>Endopterygota</taxon>
        <taxon>Diptera</taxon>
        <taxon>Nematocera</taxon>
        <taxon>Chironomoidea</taxon>
        <taxon>Chironomidae</taxon>
        <taxon>Chironominae</taxon>
        <taxon>Chironomus</taxon>
    </lineage>
</organism>
<dbReference type="InterPro" id="IPR020568">
    <property type="entry name" value="Ribosomal_Su5_D2-typ_SF"/>
</dbReference>
<evidence type="ECO:0000256" key="5">
    <source>
        <dbReference type="ARBA" id="ARBA00023242"/>
    </source>
</evidence>
<reference evidence="7" key="1">
    <citation type="submission" date="2022-01" db="EMBL/GenBank/DDBJ databases">
        <authorList>
            <person name="King R."/>
        </authorList>
    </citation>
    <scope>NUCLEOTIDE SEQUENCE</scope>
</reference>
<accession>A0A9N9S2X0</accession>
<dbReference type="PANTHER" id="PTHR11953:SF1">
    <property type="entry name" value="EXOSOME COMPLEX COMPONENT RRP46"/>
    <property type="match status" value="1"/>
</dbReference>
<dbReference type="AlphaFoldDB" id="A0A9N9S2X0"/>
<dbReference type="GO" id="GO:0006364">
    <property type="term" value="P:rRNA processing"/>
    <property type="evidence" value="ECO:0007669"/>
    <property type="project" value="UniProtKB-KW"/>
</dbReference>
<gene>
    <name evidence="7" type="ORF">CHIRRI_LOCUS11055</name>
</gene>
<dbReference type="Pfam" id="PF01138">
    <property type="entry name" value="RNase_PH"/>
    <property type="match status" value="1"/>
</dbReference>
<feature type="domain" description="Exoribonuclease phosphorolytic" evidence="6">
    <location>
        <begin position="13"/>
        <end position="133"/>
    </location>
</feature>
<dbReference type="OrthoDB" id="27298at2759"/>
<evidence type="ECO:0000256" key="1">
    <source>
        <dbReference type="ARBA" id="ARBA00004123"/>
    </source>
</evidence>
<evidence type="ECO:0000256" key="2">
    <source>
        <dbReference type="ARBA" id="ARBA00006678"/>
    </source>
</evidence>
<comment type="similarity">
    <text evidence="2">Belongs to the RNase PH family.</text>
</comment>
<dbReference type="GO" id="GO:0034475">
    <property type="term" value="P:U4 snRNA 3'-end processing"/>
    <property type="evidence" value="ECO:0007669"/>
    <property type="project" value="TreeGrafter"/>
</dbReference>
<dbReference type="CDD" id="cd11372">
    <property type="entry name" value="RNase_PH_RRP46"/>
    <property type="match status" value="1"/>
</dbReference>
<dbReference type="InterPro" id="IPR001247">
    <property type="entry name" value="ExoRNase_PH_dom1"/>
</dbReference>
<evidence type="ECO:0000313" key="8">
    <source>
        <dbReference type="Proteomes" id="UP001153620"/>
    </source>
</evidence>
<dbReference type="GO" id="GO:0000177">
    <property type="term" value="C:cytoplasmic exosome (RNase complex)"/>
    <property type="evidence" value="ECO:0007669"/>
    <property type="project" value="TreeGrafter"/>
</dbReference>
<dbReference type="InterPro" id="IPR050080">
    <property type="entry name" value="RNase_PH"/>
</dbReference>
<comment type="subcellular location">
    <subcellularLocation>
        <location evidence="1">Nucleus</location>
    </subcellularLocation>
</comment>
<dbReference type="SUPFAM" id="SSF55666">
    <property type="entry name" value="Ribonuclease PH domain 2-like"/>
    <property type="match status" value="1"/>
</dbReference>
<dbReference type="EMBL" id="OU895879">
    <property type="protein sequence ID" value="CAG9808213.1"/>
    <property type="molecule type" value="Genomic_DNA"/>
</dbReference>
<dbReference type="PANTHER" id="PTHR11953">
    <property type="entry name" value="EXOSOME COMPLEX COMPONENT"/>
    <property type="match status" value="1"/>
</dbReference>
<dbReference type="SUPFAM" id="SSF54211">
    <property type="entry name" value="Ribosomal protein S5 domain 2-like"/>
    <property type="match status" value="1"/>
</dbReference>
<dbReference type="GO" id="GO:0016075">
    <property type="term" value="P:rRNA catabolic process"/>
    <property type="evidence" value="ECO:0007669"/>
    <property type="project" value="TreeGrafter"/>
</dbReference>
<dbReference type="Gene3D" id="3.30.230.70">
    <property type="entry name" value="GHMP Kinase, N-terminal domain"/>
    <property type="match status" value="1"/>
</dbReference>
<dbReference type="GO" id="GO:0003723">
    <property type="term" value="F:RNA binding"/>
    <property type="evidence" value="ECO:0007669"/>
    <property type="project" value="TreeGrafter"/>
</dbReference>
<dbReference type="GO" id="GO:0000176">
    <property type="term" value="C:nuclear exosome (RNase complex)"/>
    <property type="evidence" value="ECO:0007669"/>
    <property type="project" value="TreeGrafter"/>
</dbReference>
<evidence type="ECO:0000313" key="7">
    <source>
        <dbReference type="EMBL" id="CAG9808213.1"/>
    </source>
</evidence>